<dbReference type="EMBL" id="CAAE01015019">
    <property type="protein sequence ID" value="CAG10534.1"/>
    <property type="molecule type" value="Genomic_DNA"/>
</dbReference>
<comment type="caution">
    <text evidence="2">The sequence shown here is derived from an EMBL/GenBank/DDBJ whole genome shotgun (WGS) entry which is preliminary data.</text>
</comment>
<evidence type="ECO:0000256" key="1">
    <source>
        <dbReference type="SAM" id="MobiDB-lite"/>
    </source>
</evidence>
<sequence length="150" mass="17091">PKHKANYWAKVARHVGTRSAEDCYNQHTFQGASQSPATKEKKRGKKQLEAAKGPEHPVISARVGTFRRKQQVRHFLETMPKENVEDVFSCTYMQNKRFQIPNTYESHLSDDPDITLRNLEPVTPMSTAFPDVKTPQCLHITPGMMGSPNR</sequence>
<organism evidence="2">
    <name type="scientific">Tetraodon nigroviridis</name>
    <name type="common">Spotted green pufferfish</name>
    <name type="synonym">Chelonodon nigroviridis</name>
    <dbReference type="NCBI Taxonomy" id="99883"/>
    <lineage>
        <taxon>Eukaryota</taxon>
        <taxon>Metazoa</taxon>
        <taxon>Chordata</taxon>
        <taxon>Craniata</taxon>
        <taxon>Vertebrata</taxon>
        <taxon>Euteleostomi</taxon>
        <taxon>Actinopterygii</taxon>
        <taxon>Neopterygii</taxon>
        <taxon>Teleostei</taxon>
        <taxon>Neoteleostei</taxon>
        <taxon>Acanthomorphata</taxon>
        <taxon>Eupercaria</taxon>
        <taxon>Tetraodontiformes</taxon>
        <taxon>Tetradontoidea</taxon>
        <taxon>Tetraodontidae</taxon>
        <taxon>Tetraodon</taxon>
    </lineage>
</organism>
<feature type="compositionally biased region" description="Polar residues" evidence="1">
    <location>
        <begin position="28"/>
        <end position="37"/>
    </location>
</feature>
<feature type="compositionally biased region" description="Basic and acidic residues" evidence="1">
    <location>
        <begin position="46"/>
        <end position="55"/>
    </location>
</feature>
<dbReference type="OrthoDB" id="118550at2759"/>
<accession>Q4RM48</accession>
<protein>
    <submittedName>
        <fullName evidence="2">(spotted green pufferfish) hypothetical protein</fullName>
    </submittedName>
</protein>
<gene>
    <name evidence="2" type="ORF">GSTENG00032212001</name>
</gene>
<dbReference type="KEGG" id="tng:GSTEN00032212G001"/>
<feature type="non-terminal residue" evidence="2">
    <location>
        <position position="150"/>
    </location>
</feature>
<dbReference type="GO" id="GO:0000775">
    <property type="term" value="C:chromosome, centromeric region"/>
    <property type="evidence" value="ECO:0007669"/>
    <property type="project" value="TreeGrafter"/>
</dbReference>
<feature type="region of interest" description="Disordered" evidence="1">
    <location>
        <begin position="28"/>
        <end position="56"/>
    </location>
</feature>
<proteinExistence type="predicted"/>
<dbReference type="PANTHER" id="PTHR16124:SF3">
    <property type="entry name" value="MIS18-BINDING PROTEIN 1"/>
    <property type="match status" value="1"/>
</dbReference>
<dbReference type="InterPro" id="IPR039110">
    <property type="entry name" value="KNL2-like"/>
</dbReference>
<dbReference type="CDD" id="cd00167">
    <property type="entry name" value="SANT"/>
    <property type="match status" value="1"/>
</dbReference>
<dbReference type="PANTHER" id="PTHR16124">
    <property type="entry name" value="MIS18-BINDING PROTEIN 1"/>
    <property type="match status" value="1"/>
</dbReference>
<name>Q4RM48_TETNG</name>
<evidence type="ECO:0000313" key="2">
    <source>
        <dbReference type="EMBL" id="CAG10534.1"/>
    </source>
</evidence>
<dbReference type="Gene3D" id="1.10.10.60">
    <property type="entry name" value="Homeodomain-like"/>
    <property type="match status" value="1"/>
</dbReference>
<reference evidence="2" key="1">
    <citation type="journal article" date="2004" name="Nature">
        <title>Genome duplication in the teleost fish Tetraodon nigroviridis reveals the early vertebrate proto-karyotype.</title>
        <authorList>
            <person name="Jaillon O."/>
            <person name="Aury J.-M."/>
            <person name="Brunet F."/>
            <person name="Petit J.-L."/>
            <person name="Stange-Thomann N."/>
            <person name="Mauceli E."/>
            <person name="Bouneau L."/>
            <person name="Fischer C."/>
            <person name="Ozouf-Costaz C."/>
            <person name="Bernot A."/>
            <person name="Nicaud S."/>
            <person name="Jaffe D."/>
            <person name="Fisher S."/>
            <person name="Lutfalla G."/>
            <person name="Dossat C."/>
            <person name="Segurens B."/>
            <person name="Dasilva C."/>
            <person name="Salanoubat M."/>
            <person name="Levy M."/>
            <person name="Boudet N."/>
            <person name="Castellano S."/>
            <person name="Anthouard V."/>
            <person name="Jubin C."/>
            <person name="Castelli V."/>
            <person name="Katinka M."/>
            <person name="Vacherie B."/>
            <person name="Biemont C."/>
            <person name="Skalli Z."/>
            <person name="Cattolico L."/>
            <person name="Poulain J."/>
            <person name="De Berardinis V."/>
            <person name="Cruaud C."/>
            <person name="Duprat S."/>
            <person name="Brottier P."/>
            <person name="Coutanceau J.-P."/>
            <person name="Gouzy J."/>
            <person name="Parra G."/>
            <person name="Lardier G."/>
            <person name="Chapple C."/>
            <person name="McKernan K.J."/>
            <person name="McEwan P."/>
            <person name="Bosak S."/>
            <person name="Kellis M."/>
            <person name="Volff J.-N."/>
            <person name="Guigo R."/>
            <person name="Zody M.C."/>
            <person name="Mesirov J."/>
            <person name="Lindblad-Toh K."/>
            <person name="Birren B."/>
            <person name="Nusbaum C."/>
            <person name="Kahn D."/>
            <person name="Robinson-Rechavi M."/>
            <person name="Laudet V."/>
            <person name="Schachter V."/>
            <person name="Quetier F."/>
            <person name="Saurin W."/>
            <person name="Scarpelli C."/>
            <person name="Wincker P."/>
            <person name="Lander E.S."/>
            <person name="Weissenbach J."/>
            <person name="Roest Crollius H."/>
        </authorList>
    </citation>
    <scope>NUCLEOTIDE SEQUENCE [LARGE SCALE GENOMIC DNA]</scope>
</reference>
<dbReference type="InterPro" id="IPR001005">
    <property type="entry name" value="SANT/Myb"/>
</dbReference>
<reference evidence="2" key="2">
    <citation type="submission" date="2004-02" db="EMBL/GenBank/DDBJ databases">
        <authorList>
            <consortium name="Genoscope"/>
            <consortium name="Whitehead Institute Centre for Genome Research"/>
        </authorList>
    </citation>
    <scope>NUCLEOTIDE SEQUENCE</scope>
</reference>
<dbReference type="AlphaFoldDB" id="Q4RM48"/>